<evidence type="ECO:0000256" key="5">
    <source>
        <dbReference type="SAM" id="Phobius"/>
    </source>
</evidence>
<evidence type="ECO:0000256" key="3">
    <source>
        <dbReference type="ARBA" id="ARBA00022989"/>
    </source>
</evidence>
<keyword evidence="3 5" id="KW-1133">Transmembrane helix</keyword>
<dbReference type="Gene3D" id="1.20.58.340">
    <property type="entry name" value="Magnesium transport protein CorA, transmembrane region"/>
    <property type="match status" value="1"/>
</dbReference>
<evidence type="ECO:0000313" key="6">
    <source>
        <dbReference type="EMBL" id="OKL56432.1"/>
    </source>
</evidence>
<name>A0A225A7F6_TALAT</name>
<dbReference type="GO" id="GO:0016020">
    <property type="term" value="C:membrane"/>
    <property type="evidence" value="ECO:0007669"/>
    <property type="project" value="UniProtKB-SubCell"/>
</dbReference>
<dbReference type="AlphaFoldDB" id="A0A225A7F6"/>
<gene>
    <name evidence="6" type="ORF">UA08_08184</name>
</gene>
<keyword evidence="4 5" id="KW-0472">Membrane</keyword>
<comment type="caution">
    <text evidence="6">The sequence shown here is derived from an EMBL/GenBank/DDBJ whole genome shotgun (WGS) entry which is preliminary data.</text>
</comment>
<evidence type="ECO:0000256" key="2">
    <source>
        <dbReference type="ARBA" id="ARBA00022692"/>
    </source>
</evidence>
<dbReference type="OrthoDB" id="3231000at2759"/>
<proteinExistence type="predicted"/>
<keyword evidence="2 5" id="KW-0812">Transmembrane</keyword>
<dbReference type="RefSeq" id="XP_020116553.1">
    <property type="nucleotide sequence ID" value="XM_020263079.1"/>
</dbReference>
<keyword evidence="7" id="KW-1185">Reference proteome</keyword>
<organism evidence="6 7">
    <name type="scientific">Talaromyces atroroseus</name>
    <dbReference type="NCBI Taxonomy" id="1441469"/>
    <lineage>
        <taxon>Eukaryota</taxon>
        <taxon>Fungi</taxon>
        <taxon>Dikarya</taxon>
        <taxon>Ascomycota</taxon>
        <taxon>Pezizomycotina</taxon>
        <taxon>Eurotiomycetes</taxon>
        <taxon>Eurotiomycetidae</taxon>
        <taxon>Eurotiales</taxon>
        <taxon>Trichocomaceae</taxon>
        <taxon>Talaromyces</taxon>
        <taxon>Talaromyces sect. Trachyspermi</taxon>
    </lineage>
</organism>
<dbReference type="InterPro" id="IPR002523">
    <property type="entry name" value="MgTranspt_CorA/ZnTranspt_ZntB"/>
</dbReference>
<dbReference type="GO" id="GO:0046873">
    <property type="term" value="F:metal ion transmembrane transporter activity"/>
    <property type="evidence" value="ECO:0007669"/>
    <property type="project" value="InterPro"/>
</dbReference>
<evidence type="ECO:0000256" key="4">
    <source>
        <dbReference type="ARBA" id="ARBA00023136"/>
    </source>
</evidence>
<dbReference type="STRING" id="1441469.A0A225A7F6"/>
<feature type="transmembrane region" description="Helical" evidence="5">
    <location>
        <begin position="419"/>
        <end position="440"/>
    </location>
</feature>
<sequence>MHHYESYVAAQSQNNPCFANIQRFLAESTPERDTCRIASFDFVCNDAGSADLRYCLLQPEDLVSAVCPLEDGLKGRILVVEDLSRDVVNTLGSTLEIDPLFFALHIHAPYRAISAQTPNLAMLPSRIRRQNYVSVQYHRPLELPPQFGPERKLVRATNVCRKVAVLPPTRNTCIGLVQHCCSIYFCEKTENRAYWLCLILADPPISHNRLLISENENDRKSGVNLSIDIKHFLRGYEDFLSPVPVNPRMAAMQTLSREGLLGDLLYFWTRELPANLDLDNPTLLSLSVYPLKIVAAEWNNYLAVMSYHIKKYEYLIQGQQVDTQDLDKLNIDLDSLQTWRRRSLASQQKIAAIKLFLEHQAKNRDKEYSEDIEDLSVDFTSIERNLNRYSELLESMLPIVMSLFQVSDSRRSFLEAANVSRLTFLAFVFVPLSFTSSLFSMNSDIAPGGRNFWIYIVVAILISAIVFLLARLPANSFRWIMTRFRDPRQGISPV</sequence>
<dbReference type="SUPFAM" id="SSF144083">
    <property type="entry name" value="Magnesium transport protein CorA, transmembrane region"/>
    <property type="match status" value="1"/>
</dbReference>
<evidence type="ECO:0000256" key="1">
    <source>
        <dbReference type="ARBA" id="ARBA00004141"/>
    </source>
</evidence>
<comment type="subcellular location">
    <subcellularLocation>
        <location evidence="1">Membrane</location>
        <topology evidence="1">Multi-pass membrane protein</topology>
    </subcellularLocation>
</comment>
<evidence type="ECO:0000313" key="7">
    <source>
        <dbReference type="Proteomes" id="UP000214365"/>
    </source>
</evidence>
<dbReference type="EMBL" id="LFMY01000014">
    <property type="protein sequence ID" value="OKL56432.1"/>
    <property type="molecule type" value="Genomic_DNA"/>
</dbReference>
<dbReference type="InterPro" id="IPR045863">
    <property type="entry name" value="CorA_TM1_TM2"/>
</dbReference>
<dbReference type="Proteomes" id="UP000214365">
    <property type="component" value="Unassembled WGS sequence"/>
</dbReference>
<dbReference type="Pfam" id="PF01544">
    <property type="entry name" value="CorA"/>
    <property type="match status" value="1"/>
</dbReference>
<feature type="transmembrane region" description="Helical" evidence="5">
    <location>
        <begin position="452"/>
        <end position="474"/>
    </location>
</feature>
<dbReference type="GeneID" id="31007940"/>
<reference evidence="6 7" key="1">
    <citation type="submission" date="2015-06" db="EMBL/GenBank/DDBJ databases">
        <title>Talaromyces atroroseus IBT 11181 draft genome.</title>
        <authorList>
            <person name="Rasmussen K.B."/>
            <person name="Rasmussen S."/>
            <person name="Petersen B."/>
            <person name="Sicheritz-Ponten T."/>
            <person name="Mortensen U.H."/>
            <person name="Thrane U."/>
        </authorList>
    </citation>
    <scope>NUCLEOTIDE SEQUENCE [LARGE SCALE GENOMIC DNA]</scope>
    <source>
        <strain evidence="6 7">IBT 11181</strain>
    </source>
</reference>
<accession>A0A225A7F6</accession>
<protein>
    <submittedName>
        <fullName evidence="6">Uncharacterized protein</fullName>
    </submittedName>
</protein>